<feature type="domain" description="BAAT/Acyl-CoA thioester hydrolase C-terminal" evidence="1">
    <location>
        <begin position="32"/>
        <end position="169"/>
    </location>
</feature>
<proteinExistence type="predicted"/>
<organism evidence="2 3">
    <name type="scientific">Halorubrum ezzemoulense</name>
    <name type="common">Halorubrum chaoviator</name>
    <dbReference type="NCBI Taxonomy" id="337243"/>
    <lineage>
        <taxon>Archaea</taxon>
        <taxon>Methanobacteriati</taxon>
        <taxon>Methanobacteriota</taxon>
        <taxon>Stenosarchaea group</taxon>
        <taxon>Halobacteria</taxon>
        <taxon>Halobacteriales</taxon>
        <taxon>Haloferacaceae</taxon>
        <taxon>Halorubrum</taxon>
    </lineage>
</organism>
<dbReference type="GO" id="GO:0006631">
    <property type="term" value="P:fatty acid metabolic process"/>
    <property type="evidence" value="ECO:0007669"/>
    <property type="project" value="TreeGrafter"/>
</dbReference>
<dbReference type="GO" id="GO:0047617">
    <property type="term" value="F:fatty acyl-CoA hydrolase activity"/>
    <property type="evidence" value="ECO:0007669"/>
    <property type="project" value="TreeGrafter"/>
</dbReference>
<dbReference type="GO" id="GO:0006637">
    <property type="term" value="P:acyl-CoA metabolic process"/>
    <property type="evidence" value="ECO:0007669"/>
    <property type="project" value="TreeGrafter"/>
</dbReference>
<evidence type="ECO:0000313" key="3">
    <source>
        <dbReference type="Proteomes" id="UP000216758"/>
    </source>
</evidence>
<dbReference type="PANTHER" id="PTHR10824:SF4">
    <property type="entry name" value="ACYL-COENZYME A THIOESTERASE 1-LIKE"/>
    <property type="match status" value="1"/>
</dbReference>
<dbReference type="InterPro" id="IPR029058">
    <property type="entry name" value="AB_hydrolase_fold"/>
</dbReference>
<dbReference type="PANTHER" id="PTHR10824">
    <property type="entry name" value="ACYL-COENZYME A THIOESTERASE-RELATED"/>
    <property type="match status" value="1"/>
</dbReference>
<dbReference type="EMBL" id="NHPB01000002">
    <property type="protein sequence ID" value="OYR73492.1"/>
    <property type="molecule type" value="Genomic_DNA"/>
</dbReference>
<reference evidence="2 3" key="1">
    <citation type="journal article" date="2014" name="Front. Microbiol.">
        <title>Population and genomic analysis of the genus Halorubrum.</title>
        <authorList>
            <person name="Fullmer M.S."/>
            <person name="Soucy S.M."/>
            <person name="Swithers K.S."/>
            <person name="Makkay A.M."/>
            <person name="Wheeler R."/>
            <person name="Ventosa A."/>
            <person name="Gogarten J.P."/>
            <person name="Papke R.T."/>
        </authorList>
    </citation>
    <scope>NUCLEOTIDE SEQUENCE [LARGE SCALE GENOMIC DNA]</scope>
    <source>
        <strain evidence="2 3">G37</strain>
    </source>
</reference>
<dbReference type="AlphaFoldDB" id="A0A256JYN9"/>
<gene>
    <name evidence="2" type="ORF">DJ78_00085</name>
</gene>
<protein>
    <recommendedName>
        <fullName evidence="1">BAAT/Acyl-CoA thioester hydrolase C-terminal domain-containing protein</fullName>
    </recommendedName>
</protein>
<comment type="caution">
    <text evidence="2">The sequence shown here is derived from an EMBL/GenBank/DDBJ whole genome shotgun (WGS) entry which is preliminary data.</text>
</comment>
<dbReference type="Pfam" id="PF08840">
    <property type="entry name" value="BAAT_C"/>
    <property type="match status" value="1"/>
</dbReference>
<evidence type="ECO:0000313" key="2">
    <source>
        <dbReference type="EMBL" id="OYR73492.1"/>
    </source>
</evidence>
<dbReference type="SUPFAM" id="SSF53474">
    <property type="entry name" value="alpha/beta-Hydrolases"/>
    <property type="match status" value="1"/>
</dbReference>
<dbReference type="Proteomes" id="UP000216758">
    <property type="component" value="Unassembled WGS sequence"/>
</dbReference>
<sequence length="200" mass="21531">MAQVVEREPRLFVVLERFLVADLDDLAEVRDGAILALLAGSEFDVSGPVVSINGSGVVSEGFTEDNYPSGTSTWTLDGEPVPYLDSELWYDGPDGAEEDEVEAASIPVEKIGGRVLLVSGGDDRVWPSADLHGVAVDRLDDRGHPDYEHLVYEDAGHYILERYTPAVGLIGEGGTYAGAAEASHDHWGAVLDTFSSLRDQ</sequence>
<name>A0A256JYN9_HALEZ</name>
<accession>A0A256JYN9</accession>
<dbReference type="InterPro" id="IPR014940">
    <property type="entry name" value="BAAT_C"/>
</dbReference>
<dbReference type="Gene3D" id="3.40.50.1820">
    <property type="entry name" value="alpha/beta hydrolase"/>
    <property type="match status" value="1"/>
</dbReference>
<evidence type="ECO:0000259" key="1">
    <source>
        <dbReference type="Pfam" id="PF08840"/>
    </source>
</evidence>